<evidence type="ECO:0000313" key="1">
    <source>
        <dbReference type="EMBL" id="KKL91542.1"/>
    </source>
</evidence>
<protein>
    <submittedName>
        <fullName evidence="1">Uncharacterized protein</fullName>
    </submittedName>
</protein>
<proteinExistence type="predicted"/>
<accession>A0A0F9IWT1</accession>
<dbReference type="EMBL" id="LAZR01019705">
    <property type="protein sequence ID" value="KKL91542.1"/>
    <property type="molecule type" value="Genomic_DNA"/>
</dbReference>
<gene>
    <name evidence="1" type="ORF">LCGC14_1893670</name>
</gene>
<reference evidence="1" key="1">
    <citation type="journal article" date="2015" name="Nature">
        <title>Complex archaea that bridge the gap between prokaryotes and eukaryotes.</title>
        <authorList>
            <person name="Spang A."/>
            <person name="Saw J.H."/>
            <person name="Jorgensen S.L."/>
            <person name="Zaremba-Niedzwiedzka K."/>
            <person name="Martijn J."/>
            <person name="Lind A.E."/>
            <person name="van Eijk R."/>
            <person name="Schleper C."/>
            <person name="Guy L."/>
            <person name="Ettema T.J."/>
        </authorList>
    </citation>
    <scope>NUCLEOTIDE SEQUENCE</scope>
</reference>
<name>A0A0F9IWT1_9ZZZZ</name>
<comment type="caution">
    <text evidence="1">The sequence shown here is derived from an EMBL/GenBank/DDBJ whole genome shotgun (WGS) entry which is preliminary data.</text>
</comment>
<sequence>MSRGQPDFGATQAKSTGASLSDMAELAARLGSIVTFDRRGDVIDFDDFEGATINWGRHEAIGVATGLHDFTLPKRGSQCIKLTTVNDPGDAKGIGKGLSLLPSGRIGAEISFAQPNDNIIFIMRFNWFNGITVRQSALKLDFTAKTLSYYDSDAAYQVIASDLTFISKEQVYYTIKLVVDYDTGKYVRAILADTEYDLSDYAIRSAASATLPYIGSVFFIYRKASTNGSLWLDQYILTQNEP</sequence>
<dbReference type="AlphaFoldDB" id="A0A0F9IWT1"/>
<organism evidence="1">
    <name type="scientific">marine sediment metagenome</name>
    <dbReference type="NCBI Taxonomy" id="412755"/>
    <lineage>
        <taxon>unclassified sequences</taxon>
        <taxon>metagenomes</taxon>
        <taxon>ecological metagenomes</taxon>
    </lineage>
</organism>